<dbReference type="RefSeq" id="WP_099276129.1">
    <property type="nucleotide sequence ID" value="NZ_KZ304956.1"/>
</dbReference>
<reference evidence="1 2" key="1">
    <citation type="submission" date="2017-08" db="EMBL/GenBank/DDBJ databases">
        <title>Draft Genome Sequence of Loktanella cinnabarina Strain XM1, Isolated from Coastal Surface Water.</title>
        <authorList>
            <person name="Ma R."/>
            <person name="Wang J."/>
            <person name="Wang Q."/>
            <person name="Ma Z."/>
            <person name="Li J."/>
            <person name="Chen L."/>
        </authorList>
    </citation>
    <scope>NUCLEOTIDE SEQUENCE [LARGE SCALE GENOMIC DNA]</scope>
    <source>
        <strain evidence="1 2">XM1</strain>
    </source>
</reference>
<name>A0A2G1MGP6_9RHOB</name>
<evidence type="ECO:0000313" key="2">
    <source>
        <dbReference type="Proteomes" id="UP000221860"/>
    </source>
</evidence>
<dbReference type="OrthoDB" id="7796036at2"/>
<dbReference type="EMBL" id="NQWH01000010">
    <property type="protein sequence ID" value="PHP27923.1"/>
    <property type="molecule type" value="Genomic_DNA"/>
</dbReference>
<keyword evidence="2" id="KW-1185">Reference proteome</keyword>
<dbReference type="AlphaFoldDB" id="A0A2G1MGP6"/>
<accession>A0A2G1MGP6</accession>
<evidence type="ECO:0000313" key="1">
    <source>
        <dbReference type="EMBL" id="PHP27923.1"/>
    </source>
</evidence>
<proteinExistence type="predicted"/>
<organism evidence="1 2">
    <name type="scientific">Limimaricola cinnabarinus</name>
    <dbReference type="NCBI Taxonomy" id="1125964"/>
    <lineage>
        <taxon>Bacteria</taxon>
        <taxon>Pseudomonadati</taxon>
        <taxon>Pseudomonadota</taxon>
        <taxon>Alphaproteobacteria</taxon>
        <taxon>Rhodobacterales</taxon>
        <taxon>Paracoccaceae</taxon>
        <taxon>Limimaricola</taxon>
    </lineage>
</organism>
<sequence>MALLADPAAAAAEMPAAATTESGPGAAAGALDYLDRRGALIAALGAAPGPRARADLLLDLAALSVGAALAPEARSYLDGLPQPGPEGLDAAQQRRRDRIMLAAWGVDGGTLSPPLPARRQIEAEAGDWAERPVWRALALAREGEPQAASAALSRLDPALDALAPALRAAVLPELLEAAIDAKLWEAAHGLAQRFDAHAELRGGSAYRFLLGRAAQAGGNPVMAFDSYAMAAGGSDAWAQRARLALIDLGRATGTLPPEDGAALLRQSWHLWRGDALEIATLERLAEVEHGRGETEAAIRALTEIQRRHGDSDAARDSGARLDEMVAELYARGGSGALPIGAFVAAHRRVSPDLMFRPGFAAQAEKLAARLYEIGATDAAAREYAALRDQLAVMRDLGLEPVPQARLDALRLAQAEALLRGGQTAQAAAALGTAPASAPELRDRMAYLRARLSSAAGDGAGVIATRMDVPSESYRRLRATALFDRGDWAAARDDYLALWREAPARLGPAEAIRLLLSAHRAGDADLVDELLAELPRLARSPELAEIARSLAPVAPLALPIGQKSATDRMQDADAALRRLERVAKDG</sequence>
<comment type="caution">
    <text evidence="1">The sequence shown here is derived from an EMBL/GenBank/DDBJ whole genome shotgun (WGS) entry which is preliminary data.</text>
</comment>
<gene>
    <name evidence="1" type="ORF">CJ301_08010</name>
</gene>
<protein>
    <submittedName>
        <fullName evidence="1">Uncharacterized protein</fullName>
    </submittedName>
</protein>
<dbReference type="Proteomes" id="UP000221860">
    <property type="component" value="Unassembled WGS sequence"/>
</dbReference>